<comment type="caution">
    <text evidence="2">The sequence shown here is derived from an EMBL/GenBank/DDBJ whole genome shotgun (WGS) entry which is preliminary data.</text>
</comment>
<reference evidence="2 3" key="1">
    <citation type="submission" date="2018-03" db="EMBL/GenBank/DDBJ databases">
        <title>Genomic Encyclopedia of Archaeal and Bacterial Type Strains, Phase II (KMG-II): from individual species to whole genera.</title>
        <authorList>
            <person name="Goeker M."/>
        </authorList>
    </citation>
    <scope>NUCLEOTIDE SEQUENCE [LARGE SCALE GENOMIC DNA]</scope>
    <source>
        <strain evidence="2 3">DSM 43146</strain>
    </source>
</reference>
<protein>
    <submittedName>
        <fullName evidence="2">Uncharacterized protein</fullName>
    </submittedName>
</protein>
<dbReference type="OrthoDB" id="3389587at2"/>
<accession>A0A2T0KP19</accession>
<sequence>MTAVDQSRTTRVVVPAQPNSGVWTAEEPAIFRFPAPDDPPPGSGRMLAIAVYGTVLGLCGVGVGLYAVMAVFSGAPAWYLPLLAVLTMLSVAPVVAAFLAIHQRTLPWFLLLGGAPPMAVAVSVALAY</sequence>
<evidence type="ECO:0000313" key="2">
    <source>
        <dbReference type="EMBL" id="PRX25493.1"/>
    </source>
</evidence>
<dbReference type="AlphaFoldDB" id="A0A2T0KP19"/>
<feature type="transmembrane region" description="Helical" evidence="1">
    <location>
        <begin position="108"/>
        <end position="127"/>
    </location>
</feature>
<keyword evidence="3" id="KW-1185">Reference proteome</keyword>
<feature type="transmembrane region" description="Helical" evidence="1">
    <location>
        <begin position="49"/>
        <end position="72"/>
    </location>
</feature>
<dbReference type="RefSeq" id="WP_106315230.1">
    <property type="nucleotide sequence ID" value="NZ_BOMO01000025.1"/>
</dbReference>
<keyword evidence="1" id="KW-0812">Transmembrane</keyword>
<dbReference type="EMBL" id="PVMZ01000001">
    <property type="protein sequence ID" value="PRX25493.1"/>
    <property type="molecule type" value="Genomic_DNA"/>
</dbReference>
<proteinExistence type="predicted"/>
<organism evidence="2 3">
    <name type="scientific">Actinoplanes italicus</name>
    <dbReference type="NCBI Taxonomy" id="113567"/>
    <lineage>
        <taxon>Bacteria</taxon>
        <taxon>Bacillati</taxon>
        <taxon>Actinomycetota</taxon>
        <taxon>Actinomycetes</taxon>
        <taxon>Micromonosporales</taxon>
        <taxon>Micromonosporaceae</taxon>
        <taxon>Actinoplanes</taxon>
    </lineage>
</organism>
<gene>
    <name evidence="2" type="ORF">CLV67_101210</name>
</gene>
<name>A0A2T0KP19_9ACTN</name>
<keyword evidence="1" id="KW-1133">Transmembrane helix</keyword>
<keyword evidence="1" id="KW-0472">Membrane</keyword>
<dbReference type="Proteomes" id="UP000239415">
    <property type="component" value="Unassembled WGS sequence"/>
</dbReference>
<feature type="transmembrane region" description="Helical" evidence="1">
    <location>
        <begin position="78"/>
        <end position="101"/>
    </location>
</feature>
<evidence type="ECO:0000313" key="3">
    <source>
        <dbReference type="Proteomes" id="UP000239415"/>
    </source>
</evidence>
<evidence type="ECO:0000256" key="1">
    <source>
        <dbReference type="SAM" id="Phobius"/>
    </source>
</evidence>